<keyword evidence="12" id="KW-0670">Pyruvate</keyword>
<dbReference type="EC" id="1.97.1.4" evidence="10"/>
<dbReference type="SFLD" id="SFLDG01066">
    <property type="entry name" value="organic_radical-activating_enz"/>
    <property type="match status" value="1"/>
</dbReference>
<dbReference type="PIRSF" id="PIRSF000371">
    <property type="entry name" value="PFL_act_enz"/>
    <property type="match status" value="1"/>
</dbReference>
<feature type="domain" description="Radical SAM core" evidence="11">
    <location>
        <begin position="15"/>
        <end position="238"/>
    </location>
</feature>
<comment type="function">
    <text evidence="1 10">Activation of pyruvate formate-lyase under anaerobic conditions by generation of an organic free radical, using S-adenosylmethionine and reduced flavodoxin as cosubstrates to produce 5'-deoxy-adenosine.</text>
</comment>
<dbReference type="PROSITE" id="PS01087">
    <property type="entry name" value="RADICAL_ACTIVATING"/>
    <property type="match status" value="1"/>
</dbReference>
<dbReference type="PROSITE" id="PS51918">
    <property type="entry name" value="RADICAL_SAM"/>
    <property type="match status" value="1"/>
</dbReference>
<dbReference type="Pfam" id="PF04055">
    <property type="entry name" value="Radical_SAM"/>
    <property type="match status" value="1"/>
</dbReference>
<evidence type="ECO:0000256" key="3">
    <source>
        <dbReference type="ARBA" id="ARBA00021356"/>
    </source>
</evidence>
<evidence type="ECO:0000313" key="12">
    <source>
        <dbReference type="EMBL" id="MBP2028418.1"/>
    </source>
</evidence>
<comment type="similarity">
    <text evidence="2 10">Belongs to the organic radical-activating enzymes family.</text>
</comment>
<dbReference type="InterPro" id="IPR058240">
    <property type="entry name" value="rSAM_sf"/>
</dbReference>
<dbReference type="SFLD" id="SFLDS00029">
    <property type="entry name" value="Radical_SAM"/>
    <property type="match status" value="1"/>
</dbReference>
<sequence length="253" mass="29055">MLQGKIHSIETLGLLDGPGIRTIFFLQGCPLRCSYCHNPDSQNMFSQKHMTPEEVVKMVKRYTPYYKRSGGGVTFSGGEPLLQGEFLLATMKLLKAENIHITLDTSGYGDERYYKEILKYVDLVLLDVKHQDHEGYRSLVGKSMKGFNNFLSHLDDYNGKIWIRHVMVPGITDDKKITEKIFDNISHLYDKIEKIEILPYHTLGAQKYKTLGLDYPLEGVPQMDKEKAKEFENHLMFLLSSLKEEGTSKKDII</sequence>
<evidence type="ECO:0000256" key="7">
    <source>
        <dbReference type="ARBA" id="ARBA00023002"/>
    </source>
</evidence>
<dbReference type="Proteomes" id="UP001314903">
    <property type="component" value="Unassembled WGS sequence"/>
</dbReference>
<accession>A0ABS4KKY0</accession>
<evidence type="ECO:0000313" key="13">
    <source>
        <dbReference type="Proteomes" id="UP001314903"/>
    </source>
</evidence>
<dbReference type="InterPro" id="IPR013785">
    <property type="entry name" value="Aldolase_TIM"/>
</dbReference>
<keyword evidence="5 10" id="KW-0949">S-adenosyl-L-methionine</keyword>
<dbReference type="InterPro" id="IPR001989">
    <property type="entry name" value="Radical_activat_CS"/>
</dbReference>
<comment type="caution">
    <text evidence="12">The sequence shown here is derived from an EMBL/GenBank/DDBJ whole genome shotgun (WGS) entry which is preliminary data.</text>
</comment>
<dbReference type="CDD" id="cd01335">
    <property type="entry name" value="Radical_SAM"/>
    <property type="match status" value="1"/>
</dbReference>
<evidence type="ECO:0000256" key="1">
    <source>
        <dbReference type="ARBA" id="ARBA00003141"/>
    </source>
</evidence>
<dbReference type="SUPFAM" id="SSF102114">
    <property type="entry name" value="Radical SAM enzymes"/>
    <property type="match status" value="1"/>
</dbReference>
<keyword evidence="9 10" id="KW-0411">Iron-sulfur</keyword>
<keyword evidence="6 10" id="KW-0479">Metal-binding</keyword>
<evidence type="ECO:0000256" key="6">
    <source>
        <dbReference type="ARBA" id="ARBA00022723"/>
    </source>
</evidence>
<dbReference type="GO" id="GO:0016829">
    <property type="term" value="F:lyase activity"/>
    <property type="evidence" value="ECO:0007669"/>
    <property type="project" value="UniProtKB-KW"/>
</dbReference>
<evidence type="ECO:0000256" key="10">
    <source>
        <dbReference type="RuleBase" id="RU362053"/>
    </source>
</evidence>
<dbReference type="PANTHER" id="PTHR30352:SF5">
    <property type="entry name" value="PYRUVATE FORMATE-LYASE 1-ACTIVATING ENZYME"/>
    <property type="match status" value="1"/>
</dbReference>
<name>A0ABS4KKY0_9FIRM</name>
<evidence type="ECO:0000256" key="9">
    <source>
        <dbReference type="ARBA" id="ARBA00023014"/>
    </source>
</evidence>
<dbReference type="RefSeq" id="WP_209661469.1">
    <property type="nucleotide sequence ID" value="NZ_JAGGLI010000028.1"/>
</dbReference>
<dbReference type="Gene3D" id="3.20.20.70">
    <property type="entry name" value="Aldolase class I"/>
    <property type="match status" value="1"/>
</dbReference>
<dbReference type="InterPro" id="IPR034457">
    <property type="entry name" value="Organic_radical-activating"/>
</dbReference>
<evidence type="ECO:0000259" key="11">
    <source>
        <dbReference type="PROSITE" id="PS51918"/>
    </source>
</evidence>
<evidence type="ECO:0000256" key="8">
    <source>
        <dbReference type="ARBA" id="ARBA00023004"/>
    </source>
</evidence>
<organism evidence="12 13">
    <name type="scientific">Acetoanaerobium pronyense</name>
    <dbReference type="NCBI Taxonomy" id="1482736"/>
    <lineage>
        <taxon>Bacteria</taxon>
        <taxon>Bacillati</taxon>
        <taxon>Bacillota</taxon>
        <taxon>Clostridia</taxon>
        <taxon>Peptostreptococcales</taxon>
        <taxon>Filifactoraceae</taxon>
        <taxon>Acetoanaerobium</taxon>
    </lineage>
</organism>
<dbReference type="InterPro" id="IPR012839">
    <property type="entry name" value="Organic_radical_activase"/>
</dbReference>
<proteinExistence type="inferred from homology"/>
<comment type="cofactor">
    <cofactor evidence="10">
        <name>[4Fe-4S] cluster</name>
        <dbReference type="ChEBI" id="CHEBI:49883"/>
    </cofactor>
    <text evidence="10">Binds 1 [4Fe-4S] cluster. The cluster is coordinated with 3 cysteines and an exchangeable S-adenosyl-L-methionine.</text>
</comment>
<dbReference type="InterPro" id="IPR007197">
    <property type="entry name" value="rSAM"/>
</dbReference>
<dbReference type="PANTHER" id="PTHR30352">
    <property type="entry name" value="PYRUVATE FORMATE-LYASE-ACTIVATING ENZYME"/>
    <property type="match status" value="1"/>
</dbReference>
<comment type="subcellular location">
    <subcellularLocation>
        <location evidence="10">Cytoplasm</location>
    </subcellularLocation>
</comment>
<reference evidence="12 13" key="1">
    <citation type="submission" date="2021-03" db="EMBL/GenBank/DDBJ databases">
        <title>Genomic Encyclopedia of Type Strains, Phase IV (KMG-IV): sequencing the most valuable type-strain genomes for metagenomic binning, comparative biology and taxonomic classification.</title>
        <authorList>
            <person name="Goeker M."/>
        </authorList>
    </citation>
    <scope>NUCLEOTIDE SEQUENCE [LARGE SCALE GENOMIC DNA]</scope>
    <source>
        <strain evidence="12 13">DSM 27512</strain>
    </source>
</reference>
<keyword evidence="12" id="KW-0456">Lyase</keyword>
<dbReference type="NCBIfam" id="TIGR02493">
    <property type="entry name" value="PFLA"/>
    <property type="match status" value="1"/>
</dbReference>
<dbReference type="GO" id="GO:0043365">
    <property type="term" value="F:[formate-C-acetyltransferase]-activating enzyme activity"/>
    <property type="evidence" value="ECO:0007669"/>
    <property type="project" value="UniProtKB-EC"/>
</dbReference>
<keyword evidence="8 10" id="KW-0408">Iron</keyword>
<keyword evidence="13" id="KW-1185">Reference proteome</keyword>
<keyword evidence="10" id="KW-0963">Cytoplasm</keyword>
<evidence type="ECO:0000256" key="5">
    <source>
        <dbReference type="ARBA" id="ARBA00022691"/>
    </source>
</evidence>
<gene>
    <name evidence="12" type="ORF">J2Z35_002219</name>
</gene>
<comment type="catalytic activity">
    <reaction evidence="10">
        <text>glycyl-[formate C-acetyltransferase] + reduced [flavodoxin] + S-adenosyl-L-methionine = glycin-2-yl radical-[formate C-acetyltransferase] + semiquinone [flavodoxin] + 5'-deoxyadenosine + L-methionine + H(+)</text>
        <dbReference type="Rhea" id="RHEA:19225"/>
        <dbReference type="Rhea" id="RHEA-COMP:10622"/>
        <dbReference type="Rhea" id="RHEA-COMP:12190"/>
        <dbReference type="Rhea" id="RHEA-COMP:12191"/>
        <dbReference type="Rhea" id="RHEA-COMP:14480"/>
        <dbReference type="ChEBI" id="CHEBI:15378"/>
        <dbReference type="ChEBI" id="CHEBI:17319"/>
        <dbReference type="ChEBI" id="CHEBI:29947"/>
        <dbReference type="ChEBI" id="CHEBI:32722"/>
        <dbReference type="ChEBI" id="CHEBI:57618"/>
        <dbReference type="ChEBI" id="CHEBI:57844"/>
        <dbReference type="ChEBI" id="CHEBI:59789"/>
        <dbReference type="ChEBI" id="CHEBI:140311"/>
        <dbReference type="EC" id="1.97.1.4"/>
    </reaction>
</comment>
<protein>
    <recommendedName>
        <fullName evidence="3 10">Pyruvate formate-lyase-activating enzyme</fullName>
        <ecNumber evidence="10">1.97.1.4</ecNumber>
    </recommendedName>
</protein>
<keyword evidence="4 10" id="KW-0004">4Fe-4S</keyword>
<dbReference type="InterPro" id="IPR012838">
    <property type="entry name" value="PFL1_activating"/>
</dbReference>
<dbReference type="EMBL" id="JAGGLI010000028">
    <property type="protein sequence ID" value="MBP2028418.1"/>
    <property type="molecule type" value="Genomic_DNA"/>
</dbReference>
<keyword evidence="7 10" id="KW-0560">Oxidoreductase</keyword>
<evidence type="ECO:0000256" key="4">
    <source>
        <dbReference type="ARBA" id="ARBA00022485"/>
    </source>
</evidence>
<evidence type="ECO:0000256" key="2">
    <source>
        <dbReference type="ARBA" id="ARBA00009777"/>
    </source>
</evidence>